<dbReference type="GO" id="GO:0016020">
    <property type="term" value="C:membrane"/>
    <property type="evidence" value="ECO:0007669"/>
    <property type="project" value="GOC"/>
</dbReference>
<dbReference type="Pfam" id="PF23022">
    <property type="entry name" value="6TM_1st_PGAP2IP"/>
    <property type="match status" value="1"/>
</dbReference>
<dbReference type="EMBL" id="KZ805430">
    <property type="protein sequence ID" value="PVH97680.1"/>
    <property type="molecule type" value="Genomic_DNA"/>
</dbReference>
<keyword evidence="1" id="KW-0472">Membrane</keyword>
<keyword evidence="7" id="KW-1185">Reference proteome</keyword>
<evidence type="ECO:0000259" key="5">
    <source>
        <dbReference type="Pfam" id="PF23226"/>
    </source>
</evidence>
<feature type="domain" description="PGAP2IP second transmembrane" evidence="3">
    <location>
        <begin position="455"/>
        <end position="629"/>
    </location>
</feature>
<dbReference type="InterPro" id="IPR057315">
    <property type="entry name" value="Exo_endo_phos_PGAP2IP_C"/>
</dbReference>
<dbReference type="Pfam" id="PF23021">
    <property type="entry name" value="6TM_2nd_PGAP2IP"/>
    <property type="match status" value="1"/>
</dbReference>
<dbReference type="GO" id="GO:0005783">
    <property type="term" value="C:endoplasmic reticulum"/>
    <property type="evidence" value="ECO:0007669"/>
    <property type="project" value="TreeGrafter"/>
</dbReference>
<dbReference type="Gene3D" id="3.60.10.10">
    <property type="entry name" value="Endonuclease/exonuclease/phosphatase"/>
    <property type="match status" value="1"/>
</dbReference>
<proteinExistence type="predicted"/>
<feature type="transmembrane region" description="Helical" evidence="1">
    <location>
        <begin position="456"/>
        <end position="476"/>
    </location>
</feature>
<keyword evidence="1" id="KW-0812">Transmembrane</keyword>
<feature type="domain" description="PGAP2IP C-terminal nuclease-like" evidence="5">
    <location>
        <begin position="685"/>
        <end position="924"/>
    </location>
</feature>
<feature type="transmembrane region" description="Helical" evidence="1">
    <location>
        <begin position="108"/>
        <end position="126"/>
    </location>
</feature>
<evidence type="ECO:0000259" key="3">
    <source>
        <dbReference type="Pfam" id="PF23021"/>
    </source>
</evidence>
<feature type="domain" description="PGAP2IP first transmembrane" evidence="4">
    <location>
        <begin position="281"/>
        <end position="435"/>
    </location>
</feature>
<dbReference type="Pfam" id="PF23226">
    <property type="entry name" value="Exo_endo_phos_PGAP2IP"/>
    <property type="match status" value="1"/>
</dbReference>
<feature type="transmembrane region" description="Helical" evidence="1">
    <location>
        <begin position="277"/>
        <end position="298"/>
    </location>
</feature>
<name>A0A2V1DHS2_9PLEO</name>
<organism evidence="6 7">
    <name type="scientific">Periconia macrospinosa</name>
    <dbReference type="NCBI Taxonomy" id="97972"/>
    <lineage>
        <taxon>Eukaryota</taxon>
        <taxon>Fungi</taxon>
        <taxon>Dikarya</taxon>
        <taxon>Ascomycota</taxon>
        <taxon>Pezizomycotina</taxon>
        <taxon>Dothideomycetes</taxon>
        <taxon>Pleosporomycetidae</taxon>
        <taxon>Pleosporales</taxon>
        <taxon>Massarineae</taxon>
        <taxon>Periconiaceae</taxon>
        <taxon>Periconia</taxon>
    </lineage>
</organism>
<feature type="transmembrane region" description="Helical" evidence="1">
    <location>
        <begin position="198"/>
        <end position="220"/>
    </location>
</feature>
<dbReference type="InterPro" id="IPR036691">
    <property type="entry name" value="Endo/exonu/phosph_ase_sf"/>
</dbReference>
<keyword evidence="1" id="KW-1133">Transmembrane helix</keyword>
<feature type="transmembrane region" description="Helical" evidence="1">
    <location>
        <begin position="612"/>
        <end position="631"/>
    </location>
</feature>
<evidence type="ECO:0000313" key="7">
    <source>
        <dbReference type="Proteomes" id="UP000244855"/>
    </source>
</evidence>
<dbReference type="InterPro" id="IPR053912">
    <property type="entry name" value="PGAP2IP_TM_1nd"/>
</dbReference>
<dbReference type="AlphaFoldDB" id="A0A2V1DHS2"/>
<dbReference type="PANTHER" id="PTHR14859">
    <property type="entry name" value="CALCOFLUOR WHITE HYPERSENSITIVE PROTEIN PRECURSOR"/>
    <property type="match status" value="1"/>
</dbReference>
<feature type="domain" description="CWH43-like N-terminal" evidence="2">
    <location>
        <begin position="16"/>
        <end position="225"/>
    </location>
</feature>
<sequence length="950" mass="105902">MSSKSGDSDVVATLNAKWISWAHTALAYCAFVGALVVGISLHYHKIVQNEFYGYPQEWFPSVSATIGDRYPERTVFQLFIALTSGPRFALVGLWYVLTRKPNSTLPKFVAGVGVFRSLTCGGWTYITSTDDHDWHDIFMISYLVATIPWTFGCIALSPKNPVALKYRKYFSGSFYALIVPLVYFFIQHKVHRVAGAYTIYAFFEWSLVLLDVAFDAVTVYEFQHFEILIRDVKGLSRGAGKLAVFDDVFAKEKNSPVGAVFSPGFSWTGLLDTVADVYNGFVFWSILTSLGVSVWYFPLWHMGISGYEVLVMTTISPFLLWIGPLRRFIIRHIRICHLLSLSGLAAYLIETPANRVFCVGFGVWMSSLSWAATFYAERAQPHRLEARILAFSLGLLASSIAKFAFYTNNPIWPIMHGANGGWNGLGLTLAVLAIWKSTGSTASSGVDLQAPGPTRGSATLTSFGLGGLFFAMHSLLSDSSTMIFWVWEGYPVRGPIAVPHGAVTLLAMGFGLCMGILNPGLSRSWVSYGVGSIGAAILTTTKHWRGYYGALTLAVYVMSIAPVLLSHAARHSPGRTFGFGFLIYNILVLAHVWVVAYAFVPGGPIMREHTDWVMTAMMLCIGAGVFSVSLQPPISPTKEKRFSRPSTKPRRYYLCVLGFLEALAIAIAYLRFPSYDYTPYHPETKSITAGIWTIHFSLDNDMWSSERRMRDLLKDVELDVIGLLESDLQRIIMGNRDTTQFLAEDLGMYVDFGPGPNKHTWGAALLSKFPIVNSTHHLLPSPVGELAPAIEATIDAYGTLVDVFVFHSGQEEDPEDRRLQSLYLAERMKATPRPAILLSYLVIQPHVGNYHTYVGEKSGMRDIDPTDWDRWCEYILYKGMKRTGYARVSRHTITDTELQVGKFVVDQPEGSDVIIPEEQVPEGLRFPGLLKGEGVRGHRYHVFDAPRYYN</sequence>
<accession>A0A2V1DHS2</accession>
<feature type="transmembrane region" description="Helical" evidence="1">
    <location>
        <begin position="75"/>
        <end position="96"/>
    </location>
</feature>
<dbReference type="Proteomes" id="UP000244855">
    <property type="component" value="Unassembled WGS sequence"/>
</dbReference>
<dbReference type="OrthoDB" id="68581at2759"/>
<dbReference type="SUPFAM" id="SSF56219">
    <property type="entry name" value="DNase I-like"/>
    <property type="match status" value="1"/>
</dbReference>
<feature type="transmembrane region" description="Helical" evidence="1">
    <location>
        <begin position="138"/>
        <end position="157"/>
    </location>
</feature>
<reference evidence="6 7" key="1">
    <citation type="journal article" date="2018" name="Sci. Rep.">
        <title>Comparative genomics provides insights into the lifestyle and reveals functional heterogeneity of dark septate endophytic fungi.</title>
        <authorList>
            <person name="Knapp D.G."/>
            <person name="Nemeth J.B."/>
            <person name="Barry K."/>
            <person name="Hainaut M."/>
            <person name="Henrissat B."/>
            <person name="Johnson J."/>
            <person name="Kuo A."/>
            <person name="Lim J.H.P."/>
            <person name="Lipzen A."/>
            <person name="Nolan M."/>
            <person name="Ohm R.A."/>
            <person name="Tamas L."/>
            <person name="Grigoriev I.V."/>
            <person name="Spatafora J.W."/>
            <person name="Nagy L.G."/>
            <person name="Kovacs G.M."/>
        </authorList>
    </citation>
    <scope>NUCLEOTIDE SEQUENCE [LARGE SCALE GENOMIC DNA]</scope>
    <source>
        <strain evidence="6 7">DSE2036</strain>
    </source>
</reference>
<dbReference type="PANTHER" id="PTHR14859:SF1">
    <property type="entry name" value="PGAP2-INTERACTING PROTEIN"/>
    <property type="match status" value="1"/>
</dbReference>
<feature type="transmembrane region" description="Helical" evidence="1">
    <location>
        <begin position="388"/>
        <end position="405"/>
    </location>
</feature>
<protein>
    <submittedName>
        <fullName evidence="6">Calcofluor white hypersensitive protein</fullName>
    </submittedName>
</protein>
<feature type="transmembrane region" description="Helical" evidence="1">
    <location>
        <begin position="169"/>
        <end position="186"/>
    </location>
</feature>
<feature type="transmembrane region" description="Helical" evidence="1">
    <location>
        <begin position="21"/>
        <end position="43"/>
    </location>
</feature>
<dbReference type="Pfam" id="PF10277">
    <property type="entry name" value="Frag1"/>
    <property type="match status" value="1"/>
</dbReference>
<feature type="transmembrane region" description="Helical" evidence="1">
    <location>
        <begin position="304"/>
        <end position="322"/>
    </location>
</feature>
<feature type="transmembrane region" description="Helical" evidence="1">
    <location>
        <begin position="652"/>
        <end position="672"/>
    </location>
</feature>
<feature type="transmembrane region" description="Helical" evidence="1">
    <location>
        <begin position="577"/>
        <end position="600"/>
    </location>
</feature>
<feature type="transmembrane region" description="Helical" evidence="1">
    <location>
        <begin position="496"/>
        <end position="517"/>
    </location>
</feature>
<evidence type="ECO:0000259" key="4">
    <source>
        <dbReference type="Pfam" id="PF23022"/>
    </source>
</evidence>
<evidence type="ECO:0000313" key="6">
    <source>
        <dbReference type="EMBL" id="PVH97680.1"/>
    </source>
</evidence>
<gene>
    <name evidence="6" type="ORF">DM02DRAFT_597179</name>
</gene>
<feature type="transmembrane region" description="Helical" evidence="1">
    <location>
        <begin position="524"/>
        <end position="541"/>
    </location>
</feature>
<feature type="transmembrane region" description="Helical" evidence="1">
    <location>
        <begin position="547"/>
        <end position="565"/>
    </location>
</feature>
<evidence type="ECO:0000259" key="2">
    <source>
        <dbReference type="Pfam" id="PF10277"/>
    </source>
</evidence>
<dbReference type="InterPro" id="IPR053911">
    <property type="entry name" value="PGAP2IP_TM_2nd"/>
</dbReference>
<dbReference type="GO" id="GO:0031505">
    <property type="term" value="P:fungal-type cell wall organization"/>
    <property type="evidence" value="ECO:0007669"/>
    <property type="project" value="TreeGrafter"/>
</dbReference>
<dbReference type="InterPro" id="IPR019402">
    <property type="entry name" value="CWH43_N"/>
</dbReference>
<dbReference type="InterPro" id="IPR051916">
    <property type="entry name" value="GPI-anchor_lipid_remodeler"/>
</dbReference>
<dbReference type="STRING" id="97972.A0A2V1DHS2"/>
<evidence type="ECO:0000256" key="1">
    <source>
        <dbReference type="SAM" id="Phobius"/>
    </source>
</evidence>
<dbReference type="FunFam" id="3.60.10.10:FF:000031">
    <property type="entry name" value="Calcofluor white hypersensitive protein"/>
    <property type="match status" value="1"/>
</dbReference>
<dbReference type="GO" id="GO:0006506">
    <property type="term" value="P:GPI anchor biosynthetic process"/>
    <property type="evidence" value="ECO:0007669"/>
    <property type="project" value="TreeGrafter"/>
</dbReference>
<feature type="transmembrane region" description="Helical" evidence="1">
    <location>
        <begin position="411"/>
        <end position="435"/>
    </location>
</feature>